<dbReference type="Proteomes" id="UP000734854">
    <property type="component" value="Unassembled WGS sequence"/>
</dbReference>
<evidence type="ECO:0000256" key="3">
    <source>
        <dbReference type="PROSITE-ProRule" id="PRU01131"/>
    </source>
</evidence>
<dbReference type="AlphaFoldDB" id="A0A8J5HJ71"/>
<comment type="similarity">
    <text evidence="1">Belongs to the FLZ family.</text>
</comment>
<evidence type="ECO:0000313" key="6">
    <source>
        <dbReference type="EMBL" id="KAG6528551.1"/>
    </source>
</evidence>
<evidence type="ECO:0000256" key="2">
    <source>
        <dbReference type="ARBA" id="ARBA00022723"/>
    </source>
</evidence>
<dbReference type="InterPro" id="IPR007650">
    <property type="entry name" value="Zf-FLZ_dom"/>
</dbReference>
<dbReference type="Pfam" id="PF04570">
    <property type="entry name" value="zf-FLZ"/>
    <property type="match status" value="1"/>
</dbReference>
<accession>A0A8J5HJ71</accession>
<keyword evidence="7" id="KW-1185">Reference proteome</keyword>
<name>A0A8J5HJ71_ZINOF</name>
<dbReference type="InterPro" id="IPR044593">
    <property type="entry name" value="FLZ8/MARD1"/>
</dbReference>
<comment type="caution">
    <text evidence="6">The sequence shown here is derived from an EMBL/GenBank/DDBJ whole genome shotgun (WGS) entry which is preliminary data.</text>
</comment>
<evidence type="ECO:0000259" key="4">
    <source>
        <dbReference type="PROSITE" id="PS51795"/>
    </source>
</evidence>
<sequence>MNPNRFDYTNNCNRSRLKRKFTECECILGIIGATLLKLATAKEMKPVELETESGNGKREKGMFFMKLWSSLPTAIDFWPWIIHEAMPRRSTSDTEAAAVSPTSILDSKPFSAFRNPFFFGKDKHLSRRKGVPMKTAGLGLLDALTIDEVSGKNSSMQDHRKVVFGSQLKVQIPPPVEFDISSRNSQMPPNVSGEPVFVGSEIELSEEYTCVISHRPDLKTTHFFDDCIVENRSDGFLSFCYGCKKKLGPGMDVYIYRDKSFCSNECRCQAMLSDEDGEEGEEKF</sequence>
<protein>
    <recommendedName>
        <fullName evidence="4">FLZ-type domain-containing protein</fullName>
    </recommendedName>
</protein>
<feature type="zinc finger region" description="FLZ-type" evidence="3">
    <location>
        <begin position="235"/>
        <end position="278"/>
    </location>
</feature>
<dbReference type="EMBL" id="JACMSC010000003">
    <property type="protein sequence ID" value="KAG6528551.1"/>
    <property type="molecule type" value="Genomic_DNA"/>
</dbReference>
<dbReference type="EMBL" id="JACMSC010000004">
    <property type="protein sequence ID" value="KAG6524718.1"/>
    <property type="molecule type" value="Genomic_DNA"/>
</dbReference>
<dbReference type="PROSITE" id="PS51795">
    <property type="entry name" value="ZF_FLZ"/>
    <property type="match status" value="1"/>
</dbReference>
<gene>
    <name evidence="6" type="ORF">ZIOFF_010729</name>
    <name evidence="5" type="ORF">ZIOFF_014656</name>
</gene>
<feature type="domain" description="FLZ-type" evidence="4">
    <location>
        <begin position="235"/>
        <end position="278"/>
    </location>
</feature>
<evidence type="ECO:0000313" key="5">
    <source>
        <dbReference type="EMBL" id="KAG6524718.1"/>
    </source>
</evidence>
<keyword evidence="2" id="KW-0479">Metal-binding</keyword>
<evidence type="ECO:0000256" key="1">
    <source>
        <dbReference type="ARBA" id="ARBA00009374"/>
    </source>
</evidence>
<evidence type="ECO:0000313" key="7">
    <source>
        <dbReference type="Proteomes" id="UP000734854"/>
    </source>
</evidence>
<dbReference type="PANTHER" id="PTHR46443">
    <property type="entry name" value="FCS-LIKE ZINC FINGER 8"/>
    <property type="match status" value="1"/>
</dbReference>
<dbReference type="GO" id="GO:0046872">
    <property type="term" value="F:metal ion binding"/>
    <property type="evidence" value="ECO:0007669"/>
    <property type="project" value="UniProtKB-KW"/>
</dbReference>
<organism evidence="6 7">
    <name type="scientific">Zingiber officinale</name>
    <name type="common">Ginger</name>
    <name type="synonym">Amomum zingiber</name>
    <dbReference type="NCBI Taxonomy" id="94328"/>
    <lineage>
        <taxon>Eukaryota</taxon>
        <taxon>Viridiplantae</taxon>
        <taxon>Streptophyta</taxon>
        <taxon>Embryophyta</taxon>
        <taxon>Tracheophyta</taxon>
        <taxon>Spermatophyta</taxon>
        <taxon>Magnoliopsida</taxon>
        <taxon>Liliopsida</taxon>
        <taxon>Zingiberales</taxon>
        <taxon>Zingiberaceae</taxon>
        <taxon>Zingiber</taxon>
    </lineage>
</organism>
<proteinExistence type="inferred from homology"/>
<reference evidence="6 7" key="1">
    <citation type="submission" date="2020-08" db="EMBL/GenBank/DDBJ databases">
        <title>Plant Genome Project.</title>
        <authorList>
            <person name="Zhang R.-G."/>
        </authorList>
    </citation>
    <scope>NUCLEOTIDE SEQUENCE [LARGE SCALE GENOMIC DNA]</scope>
    <source>
        <tissue evidence="6">Rhizome</tissue>
    </source>
</reference>
<dbReference type="PANTHER" id="PTHR46443:SF3">
    <property type="entry name" value="PROTEIN MARD1"/>
    <property type="match status" value="1"/>
</dbReference>